<name>A0ABP7PGJ5_9ACTN</name>
<organism evidence="4 5">
    <name type="scientific">Streptomyces marokkonensis</name>
    <dbReference type="NCBI Taxonomy" id="324855"/>
    <lineage>
        <taxon>Bacteria</taxon>
        <taxon>Bacillati</taxon>
        <taxon>Actinomycetota</taxon>
        <taxon>Actinomycetes</taxon>
        <taxon>Kitasatosporales</taxon>
        <taxon>Streptomycetaceae</taxon>
        <taxon>Streptomyces</taxon>
    </lineage>
</organism>
<keyword evidence="1" id="KW-0304">Gas vesicle</keyword>
<evidence type="ECO:0000313" key="4">
    <source>
        <dbReference type="EMBL" id="GAA3965112.1"/>
    </source>
</evidence>
<dbReference type="PANTHER" id="PTHR40137">
    <property type="entry name" value="PROTEIN GVPK 1"/>
    <property type="match status" value="1"/>
</dbReference>
<proteinExistence type="inferred from homology"/>
<evidence type="ECO:0000256" key="3">
    <source>
        <dbReference type="ARBA" id="ARBA00035659"/>
    </source>
</evidence>
<dbReference type="EMBL" id="BAABCQ010000021">
    <property type="protein sequence ID" value="GAA3965112.1"/>
    <property type="molecule type" value="Genomic_DNA"/>
</dbReference>
<dbReference type="PANTHER" id="PTHR40137:SF2">
    <property type="entry name" value="PROTEIN GVPK 1"/>
    <property type="match status" value="1"/>
</dbReference>
<evidence type="ECO:0000313" key="5">
    <source>
        <dbReference type="Proteomes" id="UP001500034"/>
    </source>
</evidence>
<dbReference type="Proteomes" id="UP001500034">
    <property type="component" value="Unassembled WGS sequence"/>
</dbReference>
<comment type="similarity">
    <text evidence="3">Belongs to the gas vesicle GvpK family.</text>
</comment>
<keyword evidence="5" id="KW-1185">Reference proteome</keyword>
<accession>A0ABP7PGJ5</accession>
<comment type="subcellular location">
    <subcellularLocation>
        <location evidence="2">Gas vesicle</location>
    </subcellularLocation>
</comment>
<dbReference type="Pfam" id="PF05121">
    <property type="entry name" value="GvpK"/>
    <property type="match status" value="1"/>
</dbReference>
<protein>
    <submittedName>
        <fullName evidence="4">Gas vesicle protein K</fullName>
    </submittedName>
</protein>
<evidence type="ECO:0000256" key="1">
    <source>
        <dbReference type="ARBA" id="ARBA00022987"/>
    </source>
</evidence>
<gene>
    <name evidence="4" type="ORF">GCM10022384_16170</name>
</gene>
<reference evidence="5" key="1">
    <citation type="journal article" date="2019" name="Int. J. Syst. Evol. Microbiol.">
        <title>The Global Catalogue of Microorganisms (GCM) 10K type strain sequencing project: providing services to taxonomists for standard genome sequencing and annotation.</title>
        <authorList>
            <consortium name="The Broad Institute Genomics Platform"/>
            <consortium name="The Broad Institute Genome Sequencing Center for Infectious Disease"/>
            <person name="Wu L."/>
            <person name="Ma J."/>
        </authorList>
    </citation>
    <scope>NUCLEOTIDE SEQUENCE [LARGE SCALE GENOMIC DNA]</scope>
    <source>
        <strain evidence="5">JCM 17027</strain>
    </source>
</reference>
<sequence>MAGQRAAVTAPRAHALDLDPERVTNDLAALVLTVVELLRQLMERQAVRRFDEGTLSTEQEDRLGTALMLLDERMDDLCAQHGLSRADLNLDLGPLGPLLADPEP</sequence>
<evidence type="ECO:0000256" key="2">
    <source>
        <dbReference type="ARBA" id="ARBA00035108"/>
    </source>
</evidence>
<comment type="caution">
    <text evidence="4">The sequence shown here is derived from an EMBL/GenBank/DDBJ whole genome shotgun (WGS) entry which is preliminary data.</text>
</comment>
<dbReference type="InterPro" id="IPR007805">
    <property type="entry name" value="GvpK"/>
</dbReference>